<accession>A0A0G3EBK3</accession>
<keyword evidence="10" id="KW-1185">Reference proteome</keyword>
<evidence type="ECO:0000256" key="1">
    <source>
        <dbReference type="ARBA" id="ARBA00004651"/>
    </source>
</evidence>
<feature type="transmembrane region" description="Helical" evidence="8">
    <location>
        <begin position="385"/>
        <end position="407"/>
    </location>
</feature>
<dbReference type="GO" id="GO:0005886">
    <property type="term" value="C:plasma membrane"/>
    <property type="evidence" value="ECO:0007669"/>
    <property type="project" value="UniProtKB-SubCell"/>
</dbReference>
<feature type="transmembrane region" description="Helical" evidence="8">
    <location>
        <begin position="342"/>
        <end position="364"/>
    </location>
</feature>
<dbReference type="STRING" id="1307763.L21SP4_00408"/>
<feature type="transmembrane region" description="Helical" evidence="8">
    <location>
        <begin position="164"/>
        <end position="181"/>
    </location>
</feature>
<dbReference type="KEGG" id="vbl:L21SP4_00408"/>
<comment type="similarity">
    <text evidence="2">Belongs to the sodium:galactoside symporter (TC 2.A.2) family.</text>
</comment>
<feature type="transmembrane region" description="Helical" evidence="8">
    <location>
        <begin position="46"/>
        <end position="68"/>
    </location>
</feature>
<reference evidence="10" key="1">
    <citation type="submission" date="2015-02" db="EMBL/GenBank/DDBJ databases">
        <title>Description and complete genome sequence of the first cultured representative of the subdivision 5 of the Verrucomicrobia phylum.</title>
        <authorList>
            <person name="Spring S."/>
            <person name="Bunk B."/>
            <person name="Sproer C."/>
            <person name="Klenk H.-P."/>
        </authorList>
    </citation>
    <scope>NUCLEOTIDE SEQUENCE [LARGE SCALE GENOMIC DNA]</scope>
    <source>
        <strain evidence="10">L21-Fru-AB</strain>
    </source>
</reference>
<dbReference type="Pfam" id="PF13347">
    <property type="entry name" value="MFS_2"/>
    <property type="match status" value="1"/>
</dbReference>
<evidence type="ECO:0000313" key="9">
    <source>
        <dbReference type="EMBL" id="AKJ63688.1"/>
    </source>
</evidence>
<keyword evidence="7 8" id="KW-0472">Membrane</keyword>
<dbReference type="InterPro" id="IPR036259">
    <property type="entry name" value="MFS_trans_sf"/>
</dbReference>
<dbReference type="PANTHER" id="PTHR11328:SF24">
    <property type="entry name" value="MAJOR FACILITATOR SUPERFAMILY (MFS) PROFILE DOMAIN-CONTAINING PROTEIN"/>
    <property type="match status" value="1"/>
</dbReference>
<organism evidence="9 10">
    <name type="scientific">Kiritimatiella glycovorans</name>
    <dbReference type="NCBI Taxonomy" id="1307763"/>
    <lineage>
        <taxon>Bacteria</taxon>
        <taxon>Pseudomonadati</taxon>
        <taxon>Kiritimatiellota</taxon>
        <taxon>Kiritimatiellia</taxon>
        <taxon>Kiritimatiellales</taxon>
        <taxon>Kiritimatiellaceae</taxon>
        <taxon>Kiritimatiella</taxon>
    </lineage>
</organism>
<dbReference type="AlphaFoldDB" id="A0A0G3EBK3"/>
<feature type="transmembrane region" description="Helical" evidence="8">
    <location>
        <begin position="93"/>
        <end position="112"/>
    </location>
</feature>
<reference evidence="9 10" key="2">
    <citation type="journal article" date="2016" name="ISME J.">
        <title>Characterization of the first cultured representative of Verrucomicrobia subdivision 5 indicates the proposal of a novel phylum.</title>
        <authorList>
            <person name="Spring S."/>
            <person name="Bunk B."/>
            <person name="Sproer C."/>
            <person name="Schumann P."/>
            <person name="Rohde M."/>
            <person name="Tindall B.J."/>
            <person name="Klenk H.P."/>
        </authorList>
    </citation>
    <scope>NUCLEOTIDE SEQUENCE [LARGE SCALE GENOMIC DNA]</scope>
    <source>
        <strain evidence="9 10">L21-Fru-AB</strain>
    </source>
</reference>
<gene>
    <name evidence="9" type="primary">yjmB_1</name>
    <name evidence="9" type="ORF">L21SP4_00408</name>
</gene>
<dbReference type="PROSITE" id="PS00872">
    <property type="entry name" value="NA_GALACTOSIDE_SYMP"/>
    <property type="match status" value="1"/>
</dbReference>
<keyword evidence="4" id="KW-1003">Cell membrane</keyword>
<dbReference type="GO" id="GO:0008643">
    <property type="term" value="P:carbohydrate transport"/>
    <property type="evidence" value="ECO:0007669"/>
    <property type="project" value="InterPro"/>
</dbReference>
<evidence type="ECO:0000256" key="4">
    <source>
        <dbReference type="ARBA" id="ARBA00022475"/>
    </source>
</evidence>
<keyword evidence="3" id="KW-0813">Transport</keyword>
<feature type="transmembrane region" description="Helical" evidence="8">
    <location>
        <begin position="427"/>
        <end position="453"/>
    </location>
</feature>
<evidence type="ECO:0000256" key="6">
    <source>
        <dbReference type="ARBA" id="ARBA00022989"/>
    </source>
</evidence>
<dbReference type="OrthoDB" id="181905at2"/>
<evidence type="ECO:0000256" key="8">
    <source>
        <dbReference type="SAM" id="Phobius"/>
    </source>
</evidence>
<keyword evidence="6 8" id="KW-1133">Transmembrane helix</keyword>
<dbReference type="InterPro" id="IPR018043">
    <property type="entry name" value="Na/Gal_symport_CS"/>
</dbReference>
<comment type="subcellular location">
    <subcellularLocation>
        <location evidence="1">Cell membrane</location>
        <topology evidence="1">Multi-pass membrane protein</topology>
    </subcellularLocation>
</comment>
<dbReference type="GO" id="GO:0006814">
    <property type="term" value="P:sodium ion transport"/>
    <property type="evidence" value="ECO:0007669"/>
    <property type="project" value="InterPro"/>
</dbReference>
<name>A0A0G3EBK3_9BACT</name>
<dbReference type="RefSeq" id="WP_052881096.1">
    <property type="nucleotide sequence ID" value="NZ_CP010904.1"/>
</dbReference>
<keyword evidence="5 8" id="KW-0812">Transmembrane</keyword>
<feature type="transmembrane region" description="Helical" evidence="8">
    <location>
        <begin position="118"/>
        <end position="143"/>
    </location>
</feature>
<sequence length="476" mass="52292">MHGHRQKHHKTAARDRVGFGGKVAYGLGGLAENTMHNAVNNLVMPIYNIGFGVSPVLLGIAASIFRLWDAMTDPVMGVISDRTRTRWGRRRPYIVLGAICAGVLFAIIWWCPRGMSEIAYFTWFLVSALLFYTAFTVFGVPYLGLGYELSPDYHERTRVMSFRTWFASIGGILMQWLFWMTQRPVFDDTIEGIRTVAIGVGVVLIITGIAPGLFLRERPIPAAEERNTRSRINLASIASVFKVKPFLYIFGALISTVTGMFMVGMLGFYIIVYYLFAGDLGAASFVVGVSGSTYHVCCLLSVPLISWTSSRIGKKGALLIFIGLAVVATLLKLVLYTPENPYLHLIVIGMMAPGLSAVWTLLAAMNADVTDVDELERGVRREGSFGAIFNWTMKLGFAVCFLIAGLILEATGFDEALGGDQAEHTLLAMRILFSLVPAAGLLISMVLIALYPINEEKAYEVRAKLEAIRGEQEAAT</sequence>
<feature type="transmembrane region" description="Helical" evidence="8">
    <location>
        <begin position="282"/>
        <end position="305"/>
    </location>
</feature>
<dbReference type="EMBL" id="CP010904">
    <property type="protein sequence ID" value="AKJ63688.1"/>
    <property type="molecule type" value="Genomic_DNA"/>
</dbReference>
<evidence type="ECO:0000313" key="10">
    <source>
        <dbReference type="Proteomes" id="UP000035268"/>
    </source>
</evidence>
<evidence type="ECO:0000256" key="2">
    <source>
        <dbReference type="ARBA" id="ARBA00009617"/>
    </source>
</evidence>
<feature type="transmembrane region" description="Helical" evidence="8">
    <location>
        <begin position="317"/>
        <end position="336"/>
    </location>
</feature>
<dbReference type="SUPFAM" id="SSF103473">
    <property type="entry name" value="MFS general substrate transporter"/>
    <property type="match status" value="1"/>
</dbReference>
<dbReference type="Proteomes" id="UP000035268">
    <property type="component" value="Chromosome"/>
</dbReference>
<feature type="transmembrane region" description="Helical" evidence="8">
    <location>
        <begin position="246"/>
        <end position="276"/>
    </location>
</feature>
<evidence type="ECO:0000256" key="7">
    <source>
        <dbReference type="ARBA" id="ARBA00023136"/>
    </source>
</evidence>
<dbReference type="Gene3D" id="1.20.1250.20">
    <property type="entry name" value="MFS general substrate transporter like domains"/>
    <property type="match status" value="2"/>
</dbReference>
<dbReference type="PANTHER" id="PTHR11328">
    <property type="entry name" value="MAJOR FACILITATOR SUPERFAMILY DOMAIN-CONTAINING PROTEIN"/>
    <property type="match status" value="1"/>
</dbReference>
<evidence type="ECO:0000256" key="5">
    <source>
        <dbReference type="ARBA" id="ARBA00022692"/>
    </source>
</evidence>
<protein>
    <submittedName>
        <fullName evidence="9">Putative symporter YjmB</fullName>
    </submittedName>
</protein>
<feature type="transmembrane region" description="Helical" evidence="8">
    <location>
        <begin position="193"/>
        <end position="215"/>
    </location>
</feature>
<dbReference type="InterPro" id="IPR039672">
    <property type="entry name" value="MFS_2"/>
</dbReference>
<proteinExistence type="inferred from homology"/>
<evidence type="ECO:0000256" key="3">
    <source>
        <dbReference type="ARBA" id="ARBA00022448"/>
    </source>
</evidence>
<dbReference type="GO" id="GO:0015293">
    <property type="term" value="F:symporter activity"/>
    <property type="evidence" value="ECO:0007669"/>
    <property type="project" value="InterPro"/>
</dbReference>